<dbReference type="OrthoDB" id="1947745at2"/>
<keyword evidence="2" id="KW-1185">Reference proteome</keyword>
<reference evidence="1 2" key="1">
    <citation type="submission" date="2016-10" db="EMBL/GenBank/DDBJ databases">
        <authorList>
            <person name="de Groot N.N."/>
        </authorList>
    </citation>
    <scope>NUCLEOTIDE SEQUENCE [LARGE SCALE GENOMIC DNA]</scope>
    <source>
        <strain evidence="1 2">DSM 28129</strain>
    </source>
</reference>
<evidence type="ECO:0000313" key="1">
    <source>
        <dbReference type="EMBL" id="SDG60360.1"/>
    </source>
</evidence>
<sequence>MGKLKRFLLFLLIVSVLIFGLGDVQVAVAEIGEDSAEENIQMSTVLNNNKELELIDLQKELQKEPQIVKEVEDKRTEFSKQYLMSDNTYQIEYSMIPVHYEDTNGKFREISNNIIDRCQVCS</sequence>
<proteinExistence type="predicted"/>
<gene>
    <name evidence="1" type="ORF">SAMN04488542_1742</name>
</gene>
<protein>
    <submittedName>
        <fullName evidence="1">Uncharacterized protein</fullName>
    </submittedName>
</protein>
<dbReference type="AlphaFoldDB" id="A0A1G7VN84"/>
<dbReference type="EMBL" id="FNBG01000074">
    <property type="protein sequence ID" value="SDG60360.1"/>
    <property type="molecule type" value="Genomic_DNA"/>
</dbReference>
<dbReference type="RefSeq" id="WP_091236734.1">
    <property type="nucleotide sequence ID" value="NZ_FNBG01000074.1"/>
</dbReference>
<organism evidence="1 2">
    <name type="scientific">Fontibacillus panacisegetis</name>
    <dbReference type="NCBI Taxonomy" id="670482"/>
    <lineage>
        <taxon>Bacteria</taxon>
        <taxon>Bacillati</taxon>
        <taxon>Bacillota</taxon>
        <taxon>Bacilli</taxon>
        <taxon>Bacillales</taxon>
        <taxon>Paenibacillaceae</taxon>
        <taxon>Fontibacillus</taxon>
    </lineage>
</organism>
<dbReference type="Proteomes" id="UP000198972">
    <property type="component" value="Unassembled WGS sequence"/>
</dbReference>
<dbReference type="STRING" id="670482.SAMN04488542_1742"/>
<evidence type="ECO:0000313" key="2">
    <source>
        <dbReference type="Proteomes" id="UP000198972"/>
    </source>
</evidence>
<accession>A0A1G7VN84</accession>
<name>A0A1G7VN84_9BACL</name>